<dbReference type="AlphaFoldDB" id="A0A2G9YR53"/>
<gene>
    <name evidence="1" type="ORF">COX39_01505</name>
</gene>
<dbReference type="Gene3D" id="2.170.120.30">
    <property type="match status" value="2"/>
</dbReference>
<dbReference type="Gene3D" id="2.170.120.40">
    <property type="entry name" value="YbbR-like domain"/>
    <property type="match status" value="2"/>
</dbReference>
<evidence type="ECO:0000313" key="2">
    <source>
        <dbReference type="Proteomes" id="UP000231567"/>
    </source>
</evidence>
<evidence type="ECO:0008006" key="3">
    <source>
        <dbReference type="Google" id="ProtNLM"/>
    </source>
</evidence>
<dbReference type="EMBL" id="PCRM01000024">
    <property type="protein sequence ID" value="PIP21719.1"/>
    <property type="molecule type" value="Genomic_DNA"/>
</dbReference>
<organism evidence="1 2">
    <name type="scientific">Candidatus Nealsonbacteria bacterium CG23_combo_of_CG06-09_8_20_14_all_40_13</name>
    <dbReference type="NCBI Taxonomy" id="1974724"/>
    <lineage>
        <taxon>Bacteria</taxon>
        <taxon>Candidatus Nealsoniibacteriota</taxon>
    </lineage>
</organism>
<proteinExistence type="predicted"/>
<comment type="caution">
    <text evidence="1">The sequence shown here is derived from an EMBL/GenBank/DDBJ whole genome shotgun (WGS) entry which is preliminary data.</text>
</comment>
<dbReference type="CDD" id="cd20206">
    <property type="entry name" value="YbbR"/>
    <property type="match status" value="1"/>
</dbReference>
<name>A0A2G9YR53_9BACT</name>
<dbReference type="PANTHER" id="PTHR37804">
    <property type="entry name" value="CDAA REGULATORY PROTEIN CDAR"/>
    <property type="match status" value="1"/>
</dbReference>
<dbReference type="InterPro" id="IPR053154">
    <property type="entry name" value="c-di-AMP_regulator"/>
</dbReference>
<dbReference type="InterPro" id="IPR012505">
    <property type="entry name" value="YbbR"/>
</dbReference>
<sequence length="404" mass="43533">MKRITPLIVNNWQIKLLALFSALIFWFYVASSYAKIGSFPGTLPIEYRNLPANTVAISDSDNISIKLAADGIVWQRLSSSSFMAYVDLAGLSIGTHELEVKVDMSVSGVQIIEKKPAKILVRIEPKISKEVPVSVKIEGKPGEGFVTQTADVQPTKVTVSGAQSVLEKILEATAVVKLNGETEDKTTVSKLFALDNEGKQINHISFSPEEVKVTLPFSKYEDVKTVGISPIFAGQPASSYWISKVTVSPQTITISGSASALRTTNYLETMPIDIEGIADNKTKSASLKLPEHIGLVGDNSVKVYIEVSQTALSKEITATIKYQNLNANFNVSQVSPSSVKIVVTAAGDILQNISSSNTIVNLDLTGKQTGTFSIDISKNDISLPKDASVVSWLPSSLSITLQPK</sequence>
<dbReference type="Proteomes" id="UP000231567">
    <property type="component" value="Unassembled WGS sequence"/>
</dbReference>
<dbReference type="PANTHER" id="PTHR37804:SF1">
    <property type="entry name" value="CDAA REGULATORY PROTEIN CDAR"/>
    <property type="match status" value="1"/>
</dbReference>
<accession>A0A2G9YR53</accession>
<protein>
    <recommendedName>
        <fullName evidence="3">YbbR-like domain-containing protein</fullName>
    </recommendedName>
</protein>
<dbReference type="Pfam" id="PF07949">
    <property type="entry name" value="YbbR"/>
    <property type="match status" value="3"/>
</dbReference>
<evidence type="ECO:0000313" key="1">
    <source>
        <dbReference type="EMBL" id="PIP21719.1"/>
    </source>
</evidence>
<reference evidence="1 2" key="1">
    <citation type="submission" date="2017-09" db="EMBL/GenBank/DDBJ databases">
        <title>Depth-based differentiation of microbial function through sediment-hosted aquifers and enrichment of novel symbionts in the deep terrestrial subsurface.</title>
        <authorList>
            <person name="Probst A.J."/>
            <person name="Ladd B."/>
            <person name="Jarett J.K."/>
            <person name="Geller-Mcgrath D.E."/>
            <person name="Sieber C.M."/>
            <person name="Emerson J.B."/>
            <person name="Anantharaman K."/>
            <person name="Thomas B.C."/>
            <person name="Malmstrom R."/>
            <person name="Stieglmeier M."/>
            <person name="Klingl A."/>
            <person name="Woyke T."/>
            <person name="Ryan C.M."/>
            <person name="Banfield J.F."/>
        </authorList>
    </citation>
    <scope>NUCLEOTIDE SEQUENCE [LARGE SCALE GENOMIC DNA]</scope>
    <source>
        <strain evidence="1">CG23_combo_of_CG06-09_8_20_14_all_40_13</strain>
    </source>
</reference>